<dbReference type="PROSITE" id="PS00622">
    <property type="entry name" value="HTH_LUXR_1"/>
    <property type="match status" value="1"/>
</dbReference>
<dbReference type="Gene3D" id="1.10.10.10">
    <property type="entry name" value="Winged helix-like DNA-binding domain superfamily/Winged helix DNA-binding domain"/>
    <property type="match status" value="1"/>
</dbReference>
<dbReference type="Proteomes" id="UP000602124">
    <property type="component" value="Unassembled WGS sequence"/>
</dbReference>
<dbReference type="CDD" id="cd06170">
    <property type="entry name" value="LuxR_C_like"/>
    <property type="match status" value="1"/>
</dbReference>
<dbReference type="GO" id="GO:0003677">
    <property type="term" value="F:DNA binding"/>
    <property type="evidence" value="ECO:0007669"/>
    <property type="project" value="InterPro"/>
</dbReference>
<proteinExistence type="predicted"/>
<evidence type="ECO:0000259" key="1">
    <source>
        <dbReference type="PROSITE" id="PS50043"/>
    </source>
</evidence>
<evidence type="ECO:0000313" key="3">
    <source>
        <dbReference type="Proteomes" id="UP000602124"/>
    </source>
</evidence>
<accession>A0A934J0T3</accession>
<organism evidence="2 3">
    <name type="scientific">Devosia sediminis</name>
    <dbReference type="NCBI Taxonomy" id="2798801"/>
    <lineage>
        <taxon>Bacteria</taxon>
        <taxon>Pseudomonadati</taxon>
        <taxon>Pseudomonadota</taxon>
        <taxon>Alphaproteobacteria</taxon>
        <taxon>Hyphomicrobiales</taxon>
        <taxon>Devosiaceae</taxon>
        <taxon>Devosia</taxon>
    </lineage>
</organism>
<feature type="domain" description="HTH luxR-type" evidence="1">
    <location>
        <begin position="295"/>
        <end position="360"/>
    </location>
</feature>
<dbReference type="SMART" id="SM00421">
    <property type="entry name" value="HTH_LUXR"/>
    <property type="match status" value="1"/>
</dbReference>
<reference evidence="2" key="1">
    <citation type="submission" date="2020-12" db="EMBL/GenBank/DDBJ databases">
        <title>Devosia sp. MSA67 isolated from Mo River.</title>
        <authorList>
            <person name="Ma F."/>
            <person name="Zi Z."/>
        </authorList>
    </citation>
    <scope>NUCLEOTIDE SEQUENCE</scope>
    <source>
        <strain evidence="2">MSA67</strain>
    </source>
</reference>
<dbReference type="SUPFAM" id="SSF46894">
    <property type="entry name" value="C-terminal effector domain of the bipartite response regulators"/>
    <property type="match status" value="1"/>
</dbReference>
<sequence>MSDAVLDLEQRAYEAALLPEFWPDVLERLSRFAGAAGTGLVTLNERGAHILCSPSLDEARAQILEGNYMARSGRAEAVMRKGLVGQPRFLNEHDYYDSLDDAMTDPIVRDVFRPRGMGWASGFLMRTPEDDMLILNVEQHYDKGPITGEALAALDGVYSIFARSAMITARADLARVRTTIETLADLGLPAAAVTPSGRITVANELFASASAVWTTRMSERLALLDPGANSNLAQALETVHGNSGQRSIPLRDRQSNLIAGVVQVIPIRRAVHDIFGSSSAIVVLNRTRTTPDARLVHALFDLTPAEIGVAEKIAAGQSVSQIAGATGRSLATIRNQLKSVMEKTGTSRQAELTLLMTQLSIPAGGEPK</sequence>
<protein>
    <submittedName>
        <fullName evidence="2">Helix-turn-helix transcriptional regulator</fullName>
    </submittedName>
</protein>
<dbReference type="EMBL" id="JAEKMH010000005">
    <property type="protein sequence ID" value="MBJ3786836.1"/>
    <property type="molecule type" value="Genomic_DNA"/>
</dbReference>
<gene>
    <name evidence="2" type="ORF">JEQ47_19080</name>
</gene>
<name>A0A934J0T3_9HYPH</name>
<dbReference type="InterPro" id="IPR016032">
    <property type="entry name" value="Sig_transdc_resp-reg_C-effctor"/>
</dbReference>
<comment type="caution">
    <text evidence="2">The sequence shown here is derived from an EMBL/GenBank/DDBJ whole genome shotgun (WGS) entry which is preliminary data.</text>
</comment>
<keyword evidence="3" id="KW-1185">Reference proteome</keyword>
<dbReference type="AlphaFoldDB" id="A0A934J0T3"/>
<dbReference type="GO" id="GO:0006355">
    <property type="term" value="P:regulation of DNA-templated transcription"/>
    <property type="evidence" value="ECO:0007669"/>
    <property type="project" value="InterPro"/>
</dbReference>
<dbReference type="RefSeq" id="WP_198878030.1">
    <property type="nucleotide sequence ID" value="NZ_JAEKMH010000005.1"/>
</dbReference>
<evidence type="ECO:0000313" key="2">
    <source>
        <dbReference type="EMBL" id="MBJ3786836.1"/>
    </source>
</evidence>
<dbReference type="InterPro" id="IPR036388">
    <property type="entry name" value="WH-like_DNA-bd_sf"/>
</dbReference>
<dbReference type="PROSITE" id="PS50043">
    <property type="entry name" value="HTH_LUXR_2"/>
    <property type="match status" value="1"/>
</dbReference>
<dbReference type="InterPro" id="IPR000792">
    <property type="entry name" value="Tscrpt_reg_LuxR_C"/>
</dbReference>